<dbReference type="Proteomes" id="UP000285882">
    <property type="component" value="Chromosome"/>
</dbReference>
<proteinExistence type="predicted"/>
<name>A0ABX5Q584_9BACL</name>
<keyword evidence="2" id="KW-1185">Reference proteome</keyword>
<dbReference type="Pfam" id="PF15597">
    <property type="entry name" value="Imm59"/>
    <property type="match status" value="1"/>
</dbReference>
<dbReference type="RefSeq" id="WP_028975708.1">
    <property type="nucleotide sequence ID" value="NZ_CP025688.1"/>
</dbReference>
<evidence type="ECO:0000313" key="1">
    <source>
        <dbReference type="EMBL" id="QAA21803.1"/>
    </source>
</evidence>
<reference evidence="1 2" key="1">
    <citation type="submission" date="2018-01" db="EMBL/GenBank/DDBJ databases">
        <title>Complete genome sequencing of Sporolactobacillus terrae DLG3.</title>
        <authorList>
            <person name="Nam Y.-D."/>
            <person name="Kang J."/>
            <person name="Chung W.-H."/>
        </authorList>
    </citation>
    <scope>NUCLEOTIDE SEQUENCE [LARGE SCALE GENOMIC DNA]</scope>
    <source>
        <strain evidence="1 2">DLG3</strain>
    </source>
</reference>
<sequence length="110" mass="12990">MDMLSDKKKLLNREIQKLGYDSLRVAIFNQKDKNRMEWQTRIEYDLDTGIYQIYSLGDRASLIGKITNYTDFDSAKNIFLNKLELTVKYNKLRVSRGKQPEYSSPLWDGE</sequence>
<dbReference type="InterPro" id="IPR028954">
    <property type="entry name" value="Imm59"/>
</dbReference>
<protein>
    <submittedName>
        <fullName evidence="1">Uncharacterized protein</fullName>
    </submittedName>
</protein>
<gene>
    <name evidence="1" type="ORF">C0674_03735</name>
</gene>
<dbReference type="EMBL" id="CP025688">
    <property type="protein sequence ID" value="QAA21803.1"/>
    <property type="molecule type" value="Genomic_DNA"/>
</dbReference>
<accession>A0ABX5Q584</accession>
<evidence type="ECO:0000313" key="2">
    <source>
        <dbReference type="Proteomes" id="UP000285882"/>
    </source>
</evidence>
<organism evidence="1 2">
    <name type="scientific">Sporolactobacillus terrae</name>
    <dbReference type="NCBI Taxonomy" id="269673"/>
    <lineage>
        <taxon>Bacteria</taxon>
        <taxon>Bacillati</taxon>
        <taxon>Bacillota</taxon>
        <taxon>Bacilli</taxon>
        <taxon>Bacillales</taxon>
        <taxon>Sporolactobacillaceae</taxon>
        <taxon>Sporolactobacillus</taxon>
    </lineage>
</organism>